<dbReference type="HOGENOM" id="CLU_1441642_0_0_1"/>
<feature type="region of interest" description="Disordered" evidence="1">
    <location>
        <begin position="162"/>
        <end position="188"/>
    </location>
</feature>
<dbReference type="Proteomes" id="UP000014071">
    <property type="component" value="Unassembled WGS sequence"/>
</dbReference>
<feature type="transmembrane region" description="Helical" evidence="2">
    <location>
        <begin position="140"/>
        <end position="162"/>
    </location>
</feature>
<evidence type="ECO:0000256" key="2">
    <source>
        <dbReference type="SAM" id="Phobius"/>
    </source>
</evidence>
<organism evidence="3 4">
    <name type="scientific">Pseudozyma hubeiensis (strain SY62)</name>
    <name type="common">Yeast</name>
    <dbReference type="NCBI Taxonomy" id="1305764"/>
    <lineage>
        <taxon>Eukaryota</taxon>
        <taxon>Fungi</taxon>
        <taxon>Dikarya</taxon>
        <taxon>Basidiomycota</taxon>
        <taxon>Ustilaginomycotina</taxon>
        <taxon>Ustilaginomycetes</taxon>
        <taxon>Ustilaginales</taxon>
        <taxon>Ustilaginaceae</taxon>
        <taxon>Pseudozyma</taxon>
    </lineage>
</organism>
<dbReference type="AlphaFoldDB" id="R9PDY3"/>
<dbReference type="EMBL" id="DF238831">
    <property type="protein sequence ID" value="GAC99566.1"/>
    <property type="molecule type" value="Genomic_DNA"/>
</dbReference>
<sequence length="188" mass="21186">MHWCAANGIEQFGFGDQRVVTKRELRSRAKLEAVALNELQCYPMRDRSEDRSSQSTRDLVLAVVINCRTSQVESDRCARACRYCDDGGVARWKDQMMECVRHKFDPKAMQRTDKFSGKVSKMPSGSACSRGLPTDPSPSYFFLIFLYFVTLLISIIIASTSATKDPTPPPVRQDLRFHPSPSSGQARL</sequence>
<proteinExistence type="predicted"/>
<keyword evidence="2" id="KW-0472">Membrane</keyword>
<keyword evidence="2" id="KW-0812">Transmembrane</keyword>
<protein>
    <submittedName>
        <fullName evidence="3">Uncharacterized protein</fullName>
    </submittedName>
</protein>
<accession>R9PDY3</accession>
<gene>
    <name evidence="3" type="ORF">PHSY_007168</name>
</gene>
<evidence type="ECO:0000313" key="3">
    <source>
        <dbReference type="EMBL" id="GAC99566.1"/>
    </source>
</evidence>
<evidence type="ECO:0000256" key="1">
    <source>
        <dbReference type="SAM" id="MobiDB-lite"/>
    </source>
</evidence>
<evidence type="ECO:0000313" key="4">
    <source>
        <dbReference type="Proteomes" id="UP000014071"/>
    </source>
</evidence>
<dbReference type="GeneID" id="24112432"/>
<dbReference type="RefSeq" id="XP_012193153.1">
    <property type="nucleotide sequence ID" value="XM_012337763.1"/>
</dbReference>
<name>R9PDY3_PSEHS</name>
<keyword evidence="4" id="KW-1185">Reference proteome</keyword>
<reference evidence="4" key="1">
    <citation type="journal article" date="2013" name="Genome Announc.">
        <title>Draft genome sequence of the basidiomycetous yeast-like fungus Pseudozyma hubeiensis SY62, which produces an abundant amount of the biosurfactant mannosylerythritol lipids.</title>
        <authorList>
            <person name="Konishi M."/>
            <person name="Hatada Y."/>
            <person name="Horiuchi J."/>
        </authorList>
    </citation>
    <scope>NUCLEOTIDE SEQUENCE [LARGE SCALE GENOMIC DNA]</scope>
    <source>
        <strain evidence="4">SY62</strain>
    </source>
</reference>
<keyword evidence="2" id="KW-1133">Transmembrane helix</keyword>